<evidence type="ECO:0000256" key="8">
    <source>
        <dbReference type="ARBA" id="ARBA00022803"/>
    </source>
</evidence>
<dbReference type="InterPro" id="IPR011990">
    <property type="entry name" value="TPR-like_helical_dom_sf"/>
</dbReference>
<dbReference type="SUPFAM" id="SSF55874">
    <property type="entry name" value="ATPase domain of HSP90 chaperone/DNA topoisomerase II/histidine kinase"/>
    <property type="match status" value="1"/>
</dbReference>
<dbReference type="InterPro" id="IPR013105">
    <property type="entry name" value="TPR_2"/>
</dbReference>
<dbReference type="Pfam" id="PF07730">
    <property type="entry name" value="HisKA_3"/>
    <property type="match status" value="1"/>
</dbReference>
<evidence type="ECO:0000256" key="4">
    <source>
        <dbReference type="ARBA" id="ARBA00022679"/>
    </source>
</evidence>
<name>A0A1M4Z9Y2_9BACT</name>
<evidence type="ECO:0000256" key="6">
    <source>
        <dbReference type="ARBA" id="ARBA00022741"/>
    </source>
</evidence>
<dbReference type="Gene3D" id="1.25.40.10">
    <property type="entry name" value="Tetratricopeptide repeat domain"/>
    <property type="match status" value="2"/>
</dbReference>
<evidence type="ECO:0000256" key="5">
    <source>
        <dbReference type="ARBA" id="ARBA00022737"/>
    </source>
</evidence>
<dbReference type="GO" id="GO:0005524">
    <property type="term" value="F:ATP binding"/>
    <property type="evidence" value="ECO:0007669"/>
    <property type="project" value="UniProtKB-KW"/>
</dbReference>
<keyword evidence="4" id="KW-0808">Transferase</keyword>
<keyword evidence="3" id="KW-0597">Phosphoprotein</keyword>
<dbReference type="AlphaFoldDB" id="A0A1M4Z9Y2"/>
<dbReference type="GO" id="GO:0016020">
    <property type="term" value="C:membrane"/>
    <property type="evidence" value="ECO:0007669"/>
    <property type="project" value="InterPro"/>
</dbReference>
<dbReference type="CDD" id="cd16917">
    <property type="entry name" value="HATPase_UhpB-NarQ-NarX-like"/>
    <property type="match status" value="1"/>
</dbReference>
<keyword evidence="8 11" id="KW-0802">TPR repeat</keyword>
<dbReference type="SMART" id="SM00028">
    <property type="entry name" value="TPR"/>
    <property type="match status" value="4"/>
</dbReference>
<feature type="domain" description="Histidine kinase" evidence="13">
    <location>
        <begin position="474"/>
        <end position="663"/>
    </location>
</feature>
<keyword evidence="10" id="KW-0902">Two-component regulatory system</keyword>
<proteinExistence type="predicted"/>
<dbReference type="InterPro" id="IPR003594">
    <property type="entry name" value="HATPase_dom"/>
</dbReference>
<evidence type="ECO:0000256" key="2">
    <source>
        <dbReference type="ARBA" id="ARBA00012438"/>
    </source>
</evidence>
<evidence type="ECO:0000256" key="7">
    <source>
        <dbReference type="ARBA" id="ARBA00022777"/>
    </source>
</evidence>
<keyword evidence="9" id="KW-0067">ATP-binding</keyword>
<keyword evidence="12" id="KW-0472">Membrane</keyword>
<feature type="repeat" description="TPR" evidence="11">
    <location>
        <begin position="159"/>
        <end position="192"/>
    </location>
</feature>
<comment type="catalytic activity">
    <reaction evidence="1">
        <text>ATP + protein L-histidine = ADP + protein N-phospho-L-histidine.</text>
        <dbReference type="EC" id="2.7.13.3"/>
    </reaction>
</comment>
<dbReference type="PANTHER" id="PTHR24421:SF10">
    <property type="entry name" value="NITRATE_NITRITE SENSOR PROTEIN NARQ"/>
    <property type="match status" value="1"/>
</dbReference>
<reference evidence="14 15" key="1">
    <citation type="submission" date="2016-11" db="EMBL/GenBank/DDBJ databases">
        <authorList>
            <person name="Jaros S."/>
            <person name="Januszkiewicz K."/>
            <person name="Wedrychowicz H."/>
        </authorList>
    </citation>
    <scope>NUCLEOTIDE SEQUENCE [LARGE SCALE GENOMIC DNA]</scope>
    <source>
        <strain evidence="14 15">DSM 26897</strain>
    </source>
</reference>
<evidence type="ECO:0000313" key="14">
    <source>
        <dbReference type="EMBL" id="SHF14607.1"/>
    </source>
</evidence>
<dbReference type="SUPFAM" id="SSF48452">
    <property type="entry name" value="TPR-like"/>
    <property type="match status" value="2"/>
</dbReference>
<gene>
    <name evidence="14" type="ORF">SAMN05444008_105138</name>
</gene>
<dbReference type="SMART" id="SM00387">
    <property type="entry name" value="HATPase_c"/>
    <property type="match status" value="1"/>
</dbReference>
<dbReference type="InterPro" id="IPR050482">
    <property type="entry name" value="Sensor_HK_TwoCompSys"/>
</dbReference>
<evidence type="ECO:0000313" key="15">
    <source>
        <dbReference type="Proteomes" id="UP000184368"/>
    </source>
</evidence>
<sequence>MNRLFGSMILLLGLMLSSCTQDFQSEKEEIIFWDHYVLDAALARLYQDKDTVQSLKYFDSLVGVAPRHSVFPKVRRWIILANYFYFFTTDNAATARMVDSALGVLETPELQNRYPETHVHNLLFGGDIAYRMHRFRKAYNYYFEAKKLGEGNLSPCKQKSFNYSIAMVLYQQQNYGEALEYFRKAFELQNTCLPQTGAVVLQQQEIQSNVGLCLMRLGKLDSALFYFDKAWQLSLKYKDSLGPIAMQKIQGVLYGHKAQVYQAKGALNRAKALCLKSLALNARPGYEVQHAQQVKLQLAEIYEQQRDYGAMFQILQEISSELETLPNPNVAMGLRRLMTIFYGETGQSEQARAMFQRYIGLRDSLDKVQKILSASDVKVQLDAKEKAMSIALLKKDNHITSLFFWIALGSALLVFLVLVLIFRNYQQNKRSLANSLKLIEEIKLQKEARIREAALRHKEITQAVIEAQENERAAIGLELHDNVNQVLTTIKLYLGMALDDKEHTPLLLKKSVGFLQQCIDEIRILSRQLSAPRLGKISLEDSIDDLLNSLNGSAAVYFTKDLSGIAGLTLEKDQYICLYRIVQEHVNNIIKHANATCAHIELALIGSAIHLTITDDGIGFIPKEDSRGIGLNNMSTRAESLNGTFKLESTPGQGCKVHVVIPV</sequence>
<evidence type="ECO:0000256" key="12">
    <source>
        <dbReference type="SAM" id="Phobius"/>
    </source>
</evidence>
<evidence type="ECO:0000256" key="10">
    <source>
        <dbReference type="ARBA" id="ARBA00023012"/>
    </source>
</evidence>
<dbReference type="GO" id="GO:0046983">
    <property type="term" value="F:protein dimerization activity"/>
    <property type="evidence" value="ECO:0007669"/>
    <property type="project" value="InterPro"/>
</dbReference>
<dbReference type="EMBL" id="FQUO01000005">
    <property type="protein sequence ID" value="SHF14607.1"/>
    <property type="molecule type" value="Genomic_DNA"/>
</dbReference>
<evidence type="ECO:0000256" key="11">
    <source>
        <dbReference type="PROSITE-ProRule" id="PRU00339"/>
    </source>
</evidence>
<dbReference type="Gene3D" id="1.20.5.1930">
    <property type="match status" value="1"/>
</dbReference>
<protein>
    <recommendedName>
        <fullName evidence="2">histidine kinase</fullName>
        <ecNumber evidence="2">2.7.13.3</ecNumber>
    </recommendedName>
</protein>
<keyword evidence="12" id="KW-1133">Transmembrane helix</keyword>
<evidence type="ECO:0000256" key="1">
    <source>
        <dbReference type="ARBA" id="ARBA00000085"/>
    </source>
</evidence>
<dbReference type="InterPro" id="IPR036890">
    <property type="entry name" value="HATPase_C_sf"/>
</dbReference>
<organism evidence="14 15">
    <name type="scientific">Cnuella takakiae</name>
    <dbReference type="NCBI Taxonomy" id="1302690"/>
    <lineage>
        <taxon>Bacteria</taxon>
        <taxon>Pseudomonadati</taxon>
        <taxon>Bacteroidota</taxon>
        <taxon>Chitinophagia</taxon>
        <taxon>Chitinophagales</taxon>
        <taxon>Chitinophagaceae</taxon>
        <taxon>Cnuella</taxon>
    </lineage>
</organism>
<dbReference type="InterPro" id="IPR019734">
    <property type="entry name" value="TPR_rpt"/>
</dbReference>
<dbReference type="InterPro" id="IPR011712">
    <property type="entry name" value="Sig_transdc_His_kin_sub3_dim/P"/>
</dbReference>
<keyword evidence="15" id="KW-1185">Reference proteome</keyword>
<dbReference type="GO" id="GO:0000155">
    <property type="term" value="F:phosphorelay sensor kinase activity"/>
    <property type="evidence" value="ECO:0007669"/>
    <property type="project" value="InterPro"/>
</dbReference>
<dbReference type="Pfam" id="PF07719">
    <property type="entry name" value="TPR_2"/>
    <property type="match status" value="1"/>
</dbReference>
<dbReference type="STRING" id="1302690.BUE76_22145"/>
<keyword evidence="5" id="KW-0677">Repeat</keyword>
<dbReference type="Gene3D" id="3.30.565.10">
    <property type="entry name" value="Histidine kinase-like ATPase, C-terminal domain"/>
    <property type="match status" value="1"/>
</dbReference>
<dbReference type="PROSITE" id="PS51257">
    <property type="entry name" value="PROKAR_LIPOPROTEIN"/>
    <property type="match status" value="1"/>
</dbReference>
<accession>A0A1M4Z9Y2</accession>
<dbReference type="PROSITE" id="PS50005">
    <property type="entry name" value="TPR"/>
    <property type="match status" value="1"/>
</dbReference>
<dbReference type="InterPro" id="IPR005467">
    <property type="entry name" value="His_kinase_dom"/>
</dbReference>
<evidence type="ECO:0000259" key="13">
    <source>
        <dbReference type="PROSITE" id="PS50109"/>
    </source>
</evidence>
<feature type="transmembrane region" description="Helical" evidence="12">
    <location>
        <begin position="402"/>
        <end position="422"/>
    </location>
</feature>
<keyword evidence="7 14" id="KW-0418">Kinase</keyword>
<dbReference type="PROSITE" id="PS50109">
    <property type="entry name" value="HIS_KIN"/>
    <property type="match status" value="1"/>
</dbReference>
<keyword evidence="6" id="KW-0547">Nucleotide-binding</keyword>
<dbReference type="Pfam" id="PF02518">
    <property type="entry name" value="HATPase_c"/>
    <property type="match status" value="1"/>
</dbReference>
<evidence type="ECO:0000256" key="3">
    <source>
        <dbReference type="ARBA" id="ARBA00022553"/>
    </source>
</evidence>
<keyword evidence="12" id="KW-0812">Transmembrane</keyword>
<dbReference type="Proteomes" id="UP000184368">
    <property type="component" value="Unassembled WGS sequence"/>
</dbReference>
<dbReference type="PANTHER" id="PTHR24421">
    <property type="entry name" value="NITRATE/NITRITE SENSOR PROTEIN NARX-RELATED"/>
    <property type="match status" value="1"/>
</dbReference>
<dbReference type="EC" id="2.7.13.3" evidence="2"/>
<evidence type="ECO:0000256" key="9">
    <source>
        <dbReference type="ARBA" id="ARBA00022840"/>
    </source>
</evidence>